<keyword evidence="3" id="KW-0285">Flavoprotein</keyword>
<sequence length="391" mass="43732">MNNNCINHEYYMRVSDRILALIRRIFHNNPEFRHDSLKHAARFAPIIPFMSGRPDLSKTLNRVVTFADGSNPLHFGCPIMLAAGANKTAKRICDFANMGFGGISVGTATRHVREGNTHRPRIGFIENDRAIHNSMGLNNDGVDAVTRRVDTQITAAHRVQMCVGISVAETPGLTDENEKLQDIVESFSIAYRVADYVEINLSCPNTGENRLDLDMTLVNKIFTAITDYRNKQPVRKAIYAKLSPDMPENHTATIMDMLVKVGVNGVVMGNTYPTKKVTDLPVHVKYDDLTPLRADGDRGGMSGRPLYENTVRNVKFIREHYPQMSVIACGGIDHGYKIYDLIKLGVDAVQCYSVVAFRWMAAHAMRKELEEALLKDGFKTLSEYDAKNPKG</sequence>
<dbReference type="GO" id="GO:0005737">
    <property type="term" value="C:cytoplasm"/>
    <property type="evidence" value="ECO:0007669"/>
    <property type="project" value="InterPro"/>
</dbReference>
<dbReference type="EMBL" id="UHJL01000001">
    <property type="protein sequence ID" value="SUQ19037.1"/>
    <property type="molecule type" value="Genomic_DNA"/>
</dbReference>
<dbReference type="GO" id="GO:0006207">
    <property type="term" value="P:'de novo' pyrimidine nucleobase biosynthetic process"/>
    <property type="evidence" value="ECO:0007669"/>
    <property type="project" value="TreeGrafter"/>
</dbReference>
<dbReference type="Proteomes" id="UP000255423">
    <property type="component" value="Unassembled WGS sequence"/>
</dbReference>
<keyword evidence="6" id="KW-0560">Oxidoreductase</keyword>
<dbReference type="GO" id="GO:0004152">
    <property type="term" value="F:dihydroorotate dehydrogenase activity"/>
    <property type="evidence" value="ECO:0007669"/>
    <property type="project" value="TreeGrafter"/>
</dbReference>
<evidence type="ECO:0000256" key="1">
    <source>
        <dbReference type="ARBA" id="ARBA00001917"/>
    </source>
</evidence>
<feature type="domain" description="Dihydroorotate dehydrogenase catalytic" evidence="7">
    <location>
        <begin position="73"/>
        <end position="372"/>
    </location>
</feature>
<dbReference type="InterPro" id="IPR050074">
    <property type="entry name" value="DHO_dehydrogenase"/>
</dbReference>
<comment type="cofactor">
    <cofactor evidence="1">
        <name>FMN</name>
        <dbReference type="ChEBI" id="CHEBI:58210"/>
    </cofactor>
</comment>
<evidence type="ECO:0000259" key="7">
    <source>
        <dbReference type="Pfam" id="PF01180"/>
    </source>
</evidence>
<evidence type="ECO:0000256" key="6">
    <source>
        <dbReference type="ARBA" id="ARBA00023002"/>
    </source>
</evidence>
<dbReference type="AlphaFoldDB" id="A0A380RVK0"/>
<protein>
    <submittedName>
        <fullName evidence="8">Dihydroorotate oxidase A</fullName>
    </submittedName>
</protein>
<dbReference type="Pfam" id="PF01180">
    <property type="entry name" value="DHO_dh"/>
    <property type="match status" value="1"/>
</dbReference>
<keyword evidence="4" id="KW-0288">FMN</keyword>
<dbReference type="InterPro" id="IPR005720">
    <property type="entry name" value="Dihydroorotate_DH_cat"/>
</dbReference>
<dbReference type="PANTHER" id="PTHR48109:SF4">
    <property type="entry name" value="DIHYDROOROTATE DEHYDROGENASE (QUINONE), MITOCHONDRIAL"/>
    <property type="match status" value="1"/>
</dbReference>
<evidence type="ECO:0000256" key="5">
    <source>
        <dbReference type="ARBA" id="ARBA00022975"/>
    </source>
</evidence>
<dbReference type="RefSeq" id="WP_109571807.1">
    <property type="nucleotide sequence ID" value="NZ_UHJL01000001.1"/>
</dbReference>
<accession>A0A380RVK0</accession>
<keyword evidence="5" id="KW-0665">Pyrimidine biosynthesis</keyword>
<name>A0A380RVK0_FIBSU</name>
<reference evidence="8 9" key="1">
    <citation type="submission" date="2017-08" db="EMBL/GenBank/DDBJ databases">
        <authorList>
            <person name="de Groot N.N."/>
        </authorList>
    </citation>
    <scope>NUCLEOTIDE SEQUENCE [LARGE SCALE GENOMIC DNA]</scope>
    <source>
        <strain evidence="8 9">HM2</strain>
    </source>
</reference>
<comment type="pathway">
    <text evidence="2">Pyrimidine metabolism; UMP biosynthesis via de novo pathway.</text>
</comment>
<evidence type="ECO:0000313" key="9">
    <source>
        <dbReference type="Proteomes" id="UP000255423"/>
    </source>
</evidence>
<evidence type="ECO:0000256" key="2">
    <source>
        <dbReference type="ARBA" id="ARBA00004725"/>
    </source>
</evidence>
<organism evidence="8 9">
    <name type="scientific">Fibrobacter succinogenes</name>
    <name type="common">Bacteroides succinogenes</name>
    <dbReference type="NCBI Taxonomy" id="833"/>
    <lineage>
        <taxon>Bacteria</taxon>
        <taxon>Pseudomonadati</taxon>
        <taxon>Fibrobacterota</taxon>
        <taxon>Fibrobacteria</taxon>
        <taxon>Fibrobacterales</taxon>
        <taxon>Fibrobacteraceae</taxon>
        <taxon>Fibrobacter</taxon>
    </lineage>
</organism>
<evidence type="ECO:0000256" key="4">
    <source>
        <dbReference type="ARBA" id="ARBA00022643"/>
    </source>
</evidence>
<proteinExistence type="predicted"/>
<dbReference type="GO" id="GO:0009220">
    <property type="term" value="P:pyrimidine ribonucleotide biosynthetic process"/>
    <property type="evidence" value="ECO:0007669"/>
    <property type="project" value="TreeGrafter"/>
</dbReference>
<dbReference type="Gene3D" id="3.20.20.70">
    <property type="entry name" value="Aldolase class I"/>
    <property type="match status" value="1"/>
</dbReference>
<dbReference type="PANTHER" id="PTHR48109">
    <property type="entry name" value="DIHYDROOROTATE DEHYDROGENASE (QUINONE), MITOCHONDRIAL-RELATED"/>
    <property type="match status" value="1"/>
</dbReference>
<evidence type="ECO:0000313" key="8">
    <source>
        <dbReference type="EMBL" id="SUQ19037.1"/>
    </source>
</evidence>
<dbReference type="InterPro" id="IPR013785">
    <property type="entry name" value="Aldolase_TIM"/>
</dbReference>
<gene>
    <name evidence="8" type="ORF">SAMN05661053_0261</name>
</gene>
<dbReference type="SUPFAM" id="SSF51395">
    <property type="entry name" value="FMN-linked oxidoreductases"/>
    <property type="match status" value="1"/>
</dbReference>
<evidence type="ECO:0000256" key="3">
    <source>
        <dbReference type="ARBA" id="ARBA00022630"/>
    </source>
</evidence>